<dbReference type="InterPro" id="IPR035906">
    <property type="entry name" value="MetI-like_sf"/>
</dbReference>
<feature type="domain" description="ABC transmembrane type-1" evidence="8">
    <location>
        <begin position="96"/>
        <end position="305"/>
    </location>
</feature>
<protein>
    <submittedName>
        <fullName evidence="9">Glutathione transport system permease protein GsiC</fullName>
    </submittedName>
</protein>
<evidence type="ECO:0000256" key="3">
    <source>
        <dbReference type="ARBA" id="ARBA00022475"/>
    </source>
</evidence>
<organism evidence="9">
    <name type="scientific">bioreactor metagenome</name>
    <dbReference type="NCBI Taxonomy" id="1076179"/>
    <lineage>
        <taxon>unclassified sequences</taxon>
        <taxon>metagenomes</taxon>
        <taxon>ecological metagenomes</taxon>
    </lineage>
</organism>
<dbReference type="GO" id="GO:0005886">
    <property type="term" value="C:plasma membrane"/>
    <property type="evidence" value="ECO:0007669"/>
    <property type="project" value="UniProtKB-SubCell"/>
</dbReference>
<dbReference type="GO" id="GO:0055085">
    <property type="term" value="P:transmembrane transport"/>
    <property type="evidence" value="ECO:0007669"/>
    <property type="project" value="InterPro"/>
</dbReference>
<dbReference type="InterPro" id="IPR000515">
    <property type="entry name" value="MetI-like"/>
</dbReference>
<feature type="transmembrane region" description="Helical" evidence="7">
    <location>
        <begin position="282"/>
        <end position="308"/>
    </location>
</feature>
<dbReference type="PANTHER" id="PTHR43163:SF6">
    <property type="entry name" value="DIPEPTIDE TRANSPORT SYSTEM PERMEASE PROTEIN DPPB-RELATED"/>
    <property type="match status" value="1"/>
</dbReference>
<feature type="transmembrane region" description="Helical" evidence="7">
    <location>
        <begin position="178"/>
        <end position="197"/>
    </location>
</feature>
<proteinExistence type="predicted"/>
<evidence type="ECO:0000259" key="8">
    <source>
        <dbReference type="PROSITE" id="PS50928"/>
    </source>
</evidence>
<dbReference type="InterPro" id="IPR045621">
    <property type="entry name" value="BPD_transp_1_N"/>
</dbReference>
<dbReference type="PANTHER" id="PTHR43163">
    <property type="entry name" value="DIPEPTIDE TRANSPORT SYSTEM PERMEASE PROTEIN DPPB-RELATED"/>
    <property type="match status" value="1"/>
</dbReference>
<evidence type="ECO:0000256" key="1">
    <source>
        <dbReference type="ARBA" id="ARBA00004651"/>
    </source>
</evidence>
<dbReference type="AlphaFoldDB" id="A0A644SWA7"/>
<dbReference type="SUPFAM" id="SSF161098">
    <property type="entry name" value="MetI-like"/>
    <property type="match status" value="1"/>
</dbReference>
<dbReference type="Pfam" id="PF00528">
    <property type="entry name" value="BPD_transp_1"/>
    <property type="match status" value="1"/>
</dbReference>
<keyword evidence="6 7" id="KW-0472">Membrane</keyword>
<dbReference type="PROSITE" id="PS50928">
    <property type="entry name" value="ABC_TM1"/>
    <property type="match status" value="1"/>
</dbReference>
<feature type="transmembrane region" description="Helical" evidence="7">
    <location>
        <begin position="236"/>
        <end position="262"/>
    </location>
</feature>
<gene>
    <name evidence="9" type="primary">gsiC_1</name>
    <name evidence="9" type="ORF">SDC9_04546</name>
</gene>
<dbReference type="CDD" id="cd06261">
    <property type="entry name" value="TM_PBP2"/>
    <property type="match status" value="1"/>
</dbReference>
<dbReference type="Gene3D" id="1.10.3720.10">
    <property type="entry name" value="MetI-like"/>
    <property type="match status" value="1"/>
</dbReference>
<reference evidence="9" key="1">
    <citation type="submission" date="2019-08" db="EMBL/GenBank/DDBJ databases">
        <authorList>
            <person name="Kucharzyk K."/>
            <person name="Murdoch R.W."/>
            <person name="Higgins S."/>
            <person name="Loffler F."/>
        </authorList>
    </citation>
    <scope>NUCLEOTIDE SEQUENCE</scope>
</reference>
<dbReference type="EMBL" id="VSSQ01000008">
    <property type="protein sequence ID" value="MPL58998.1"/>
    <property type="molecule type" value="Genomic_DNA"/>
</dbReference>
<name>A0A644SWA7_9ZZZZ</name>
<evidence type="ECO:0000256" key="4">
    <source>
        <dbReference type="ARBA" id="ARBA00022692"/>
    </source>
</evidence>
<comment type="subcellular location">
    <subcellularLocation>
        <location evidence="1">Cell membrane</location>
        <topology evidence="1">Multi-pass membrane protein</topology>
    </subcellularLocation>
</comment>
<evidence type="ECO:0000313" key="9">
    <source>
        <dbReference type="EMBL" id="MPL58998.1"/>
    </source>
</evidence>
<accession>A0A644SWA7</accession>
<evidence type="ECO:0000256" key="5">
    <source>
        <dbReference type="ARBA" id="ARBA00022989"/>
    </source>
</evidence>
<dbReference type="Pfam" id="PF19300">
    <property type="entry name" value="BPD_transp_1_N"/>
    <property type="match status" value="1"/>
</dbReference>
<keyword evidence="2" id="KW-0813">Transport</keyword>
<comment type="caution">
    <text evidence="9">The sequence shown here is derived from an EMBL/GenBank/DDBJ whole genome shotgun (WGS) entry which is preliminary data.</text>
</comment>
<evidence type="ECO:0000256" key="7">
    <source>
        <dbReference type="SAM" id="Phobius"/>
    </source>
</evidence>
<sequence length="315" mass="34669">MGKYLARRILTTIPVLVGISFIVFALVSFAPGDSISLMLSNETVNVENVEKLKTELGLDRPWYIQYVMYMEKLLKGDMGRSVQFSRPVAEMIGEKIGNTFKLTIFSCLVSLCIAIPLGVLAAARRRSVFDYSATAIALVGVSMPSFYLGLLLILFFGLKLGWLPIRGLPTYDSTLFKQIRFLILPSITLGSSMAGILTRLTRATMIEALGQDFARTARAKGQSEIGVLFKHAFPNAFLPILTTFGMQFGSLLGGAVIIETIFSLPGLGMLAMNAVKFRDLPLIQGTVLIFAVCFVAVMLIVDILYVIIDPRIRYD</sequence>
<evidence type="ECO:0000256" key="2">
    <source>
        <dbReference type="ARBA" id="ARBA00022448"/>
    </source>
</evidence>
<evidence type="ECO:0000256" key="6">
    <source>
        <dbReference type="ARBA" id="ARBA00023136"/>
    </source>
</evidence>
<feature type="transmembrane region" description="Helical" evidence="7">
    <location>
        <begin position="135"/>
        <end position="158"/>
    </location>
</feature>
<feature type="transmembrane region" description="Helical" evidence="7">
    <location>
        <begin position="9"/>
        <end position="30"/>
    </location>
</feature>
<keyword evidence="4 7" id="KW-0812">Transmembrane</keyword>
<keyword evidence="5 7" id="KW-1133">Transmembrane helix</keyword>
<keyword evidence="3" id="KW-1003">Cell membrane</keyword>
<feature type="transmembrane region" description="Helical" evidence="7">
    <location>
        <begin position="102"/>
        <end position="123"/>
    </location>
</feature>